<keyword evidence="4" id="KW-0472">Membrane</keyword>
<sequence length="370" mass="40125">MKDKYDLYEQKYKKAKIFNIVLASLLVGMLLGGVLVYGLINVEEMGFSNVAQASNTKLINKDYESPVVEVAEHVLPSIVMIKSKVNIGRGFATQSVDKGTGSGIIYREDGYIITNNHVIEDASEIEVTLYDGRVFNARVIGKDPETDLAVIKIQAENLPAGTFGDSSKLKVGELAVAIGNPLGENFSGTVTSGIISALNRTLTIGEKELKLIQTDAAINPGNSGGALVNKNGEIIGINSVKLTSTGVEGMGFAIPINDALPIINELIQYGYVKRPWIGVAIANITDQIAERYDVPKGVYISKVYYNSPAAKAGLMVNDILTAINGQRIENIDELSDKISEFIPNDKIILTIYRDKKYIDIEVQLGIMPPQ</sequence>
<keyword evidence="4" id="KW-1133">Transmembrane helix</keyword>
<gene>
    <name evidence="6" type="ORF">L21TH_2227</name>
</gene>
<dbReference type="AlphaFoldDB" id="R1CBQ3"/>
<dbReference type="OrthoDB" id="9758917at2"/>
<dbReference type="PANTHER" id="PTHR43343:SF3">
    <property type="entry name" value="PROTEASE DO-LIKE 8, CHLOROPLASTIC"/>
    <property type="match status" value="1"/>
</dbReference>
<dbReference type="GO" id="GO:0006508">
    <property type="term" value="P:proteolysis"/>
    <property type="evidence" value="ECO:0007669"/>
    <property type="project" value="UniProtKB-KW"/>
</dbReference>
<evidence type="ECO:0000256" key="3">
    <source>
        <dbReference type="ARBA" id="ARBA00022801"/>
    </source>
</evidence>
<dbReference type="InterPro" id="IPR009003">
    <property type="entry name" value="Peptidase_S1_PA"/>
</dbReference>
<dbReference type="PANTHER" id="PTHR43343">
    <property type="entry name" value="PEPTIDASE S12"/>
    <property type="match status" value="1"/>
</dbReference>
<dbReference type="PRINTS" id="PR00834">
    <property type="entry name" value="PROTEASES2C"/>
</dbReference>
<evidence type="ECO:0000313" key="7">
    <source>
        <dbReference type="Proteomes" id="UP000013378"/>
    </source>
</evidence>
<dbReference type="STRING" id="1304284.L21TH_2227"/>
<dbReference type="InterPro" id="IPR043504">
    <property type="entry name" value="Peptidase_S1_PA_chymotrypsin"/>
</dbReference>
<name>R1CBQ3_9FIRM</name>
<keyword evidence="2 6" id="KW-0645">Protease</keyword>
<dbReference type="SUPFAM" id="SSF50156">
    <property type="entry name" value="PDZ domain-like"/>
    <property type="match status" value="1"/>
</dbReference>
<dbReference type="InterPro" id="IPR051201">
    <property type="entry name" value="Chloro_Bact_Ser_Proteases"/>
</dbReference>
<dbReference type="Proteomes" id="UP000013378">
    <property type="component" value="Unassembled WGS sequence"/>
</dbReference>
<dbReference type="InterPro" id="IPR036034">
    <property type="entry name" value="PDZ_sf"/>
</dbReference>
<evidence type="ECO:0000256" key="4">
    <source>
        <dbReference type="SAM" id="Phobius"/>
    </source>
</evidence>
<organism evidence="6 7">
    <name type="scientific">Caldisalinibacter kiritimatiensis</name>
    <dbReference type="NCBI Taxonomy" id="1304284"/>
    <lineage>
        <taxon>Bacteria</taxon>
        <taxon>Bacillati</taxon>
        <taxon>Bacillota</taxon>
        <taxon>Tissierellia</taxon>
        <taxon>Tissierellales</taxon>
        <taxon>Thermohalobacteraceae</taxon>
        <taxon>Caldisalinibacter</taxon>
    </lineage>
</organism>
<keyword evidence="7" id="KW-1185">Reference proteome</keyword>
<dbReference type="PROSITE" id="PS50106">
    <property type="entry name" value="PDZ"/>
    <property type="match status" value="1"/>
</dbReference>
<keyword evidence="4" id="KW-0812">Transmembrane</keyword>
<dbReference type="InterPro" id="IPR001940">
    <property type="entry name" value="Peptidase_S1C"/>
</dbReference>
<dbReference type="PATRIC" id="fig|1304284.3.peg.2181"/>
<dbReference type="InterPro" id="IPR001478">
    <property type="entry name" value="PDZ"/>
</dbReference>
<comment type="similarity">
    <text evidence="1">Belongs to the peptidase S1C family.</text>
</comment>
<evidence type="ECO:0000313" key="6">
    <source>
        <dbReference type="EMBL" id="EOC99749.1"/>
    </source>
</evidence>
<feature type="transmembrane region" description="Helical" evidence="4">
    <location>
        <begin position="20"/>
        <end position="40"/>
    </location>
</feature>
<dbReference type="SMART" id="SM00228">
    <property type="entry name" value="PDZ"/>
    <property type="match status" value="1"/>
</dbReference>
<dbReference type="RefSeq" id="WP_006316111.1">
    <property type="nucleotide sequence ID" value="NZ_ARZA01000245.1"/>
</dbReference>
<dbReference type="Gene3D" id="2.30.42.10">
    <property type="match status" value="1"/>
</dbReference>
<dbReference type="EMBL" id="ARZA01000245">
    <property type="protein sequence ID" value="EOC99749.1"/>
    <property type="molecule type" value="Genomic_DNA"/>
</dbReference>
<dbReference type="Pfam" id="PF13180">
    <property type="entry name" value="PDZ_2"/>
    <property type="match status" value="1"/>
</dbReference>
<dbReference type="Pfam" id="PF13365">
    <property type="entry name" value="Trypsin_2"/>
    <property type="match status" value="1"/>
</dbReference>
<evidence type="ECO:0000256" key="1">
    <source>
        <dbReference type="ARBA" id="ARBA00010541"/>
    </source>
</evidence>
<evidence type="ECO:0000259" key="5">
    <source>
        <dbReference type="PROSITE" id="PS50106"/>
    </source>
</evidence>
<dbReference type="Gene3D" id="2.40.10.10">
    <property type="entry name" value="Trypsin-like serine proteases"/>
    <property type="match status" value="2"/>
</dbReference>
<dbReference type="GO" id="GO:0004252">
    <property type="term" value="F:serine-type endopeptidase activity"/>
    <property type="evidence" value="ECO:0007669"/>
    <property type="project" value="InterPro"/>
</dbReference>
<comment type="caution">
    <text evidence="6">The sequence shown here is derived from an EMBL/GenBank/DDBJ whole genome shotgun (WGS) entry which is preliminary data.</text>
</comment>
<dbReference type="SUPFAM" id="SSF50494">
    <property type="entry name" value="Trypsin-like serine proteases"/>
    <property type="match status" value="1"/>
</dbReference>
<accession>R1CBQ3</accession>
<proteinExistence type="inferred from homology"/>
<keyword evidence="3" id="KW-0378">Hydrolase</keyword>
<dbReference type="eggNOG" id="COG0265">
    <property type="taxonomic scope" value="Bacteria"/>
</dbReference>
<reference evidence="6 7" key="1">
    <citation type="journal article" date="2015" name="Geomicrobiol. J.">
        <title>Caldisalinibacter kiritimatiensis gen. nov., sp. nov., a moderately thermohalophilic thiosulfate-reducing bacterium from a hypersaline microbial mat.</title>
        <authorList>
            <person name="Ben Hania W."/>
            <person name="Joseph M."/>
            <person name="Fiebig A."/>
            <person name="Bunk B."/>
            <person name="Klenk H.-P."/>
            <person name="Fardeau M.-L."/>
            <person name="Spring S."/>
        </authorList>
    </citation>
    <scope>NUCLEOTIDE SEQUENCE [LARGE SCALE GENOMIC DNA]</scope>
    <source>
        <strain evidence="6 7">L21-TH-D2</strain>
    </source>
</reference>
<feature type="domain" description="PDZ" evidence="5">
    <location>
        <begin position="266"/>
        <end position="331"/>
    </location>
</feature>
<evidence type="ECO:0000256" key="2">
    <source>
        <dbReference type="ARBA" id="ARBA00022670"/>
    </source>
</evidence>
<protein>
    <submittedName>
        <fullName evidence="6">Serine protease, DegP/HtrA</fullName>
    </submittedName>
</protein>